<dbReference type="Gene3D" id="3.30.559.10">
    <property type="entry name" value="Chloramphenicol acetyltransferase-like domain"/>
    <property type="match status" value="1"/>
</dbReference>
<dbReference type="InterPro" id="IPR050898">
    <property type="entry name" value="Plant_acyltransferase"/>
</dbReference>
<keyword evidence="3" id="KW-1185">Reference proteome</keyword>
<dbReference type="GO" id="GO:0016747">
    <property type="term" value="F:acyltransferase activity, transferring groups other than amino-acyl groups"/>
    <property type="evidence" value="ECO:0007669"/>
    <property type="project" value="UniProtKB-ARBA"/>
</dbReference>
<dbReference type="InterPro" id="IPR023213">
    <property type="entry name" value="CAT-like_dom_sf"/>
</dbReference>
<proteinExistence type="inferred from homology"/>
<comment type="similarity">
    <text evidence="1">Belongs to the plant acyltransferase family.</text>
</comment>
<evidence type="ECO:0000313" key="3">
    <source>
        <dbReference type="Proteomes" id="UP000823388"/>
    </source>
</evidence>
<name>A0A8T0RDF8_PANVG</name>
<protein>
    <submittedName>
        <fullName evidence="2">Uncharacterized protein</fullName>
    </submittedName>
</protein>
<comment type="caution">
    <text evidence="2">The sequence shown here is derived from an EMBL/GenBank/DDBJ whole genome shotgun (WGS) entry which is preliminary data.</text>
</comment>
<gene>
    <name evidence="2" type="ORF">PVAP13_6KG257406</name>
</gene>
<evidence type="ECO:0000256" key="1">
    <source>
        <dbReference type="ARBA" id="ARBA00009861"/>
    </source>
</evidence>
<evidence type="ECO:0000313" key="2">
    <source>
        <dbReference type="EMBL" id="KAG2584022.1"/>
    </source>
</evidence>
<reference evidence="2" key="1">
    <citation type="submission" date="2020-05" db="EMBL/GenBank/DDBJ databases">
        <title>WGS assembly of Panicum virgatum.</title>
        <authorList>
            <person name="Lovell J.T."/>
            <person name="Jenkins J."/>
            <person name="Shu S."/>
            <person name="Juenger T.E."/>
            <person name="Schmutz J."/>
        </authorList>
    </citation>
    <scope>NUCLEOTIDE SEQUENCE</scope>
    <source>
        <strain evidence="2">AP13</strain>
    </source>
</reference>
<organism evidence="2 3">
    <name type="scientific">Panicum virgatum</name>
    <name type="common">Blackwell switchgrass</name>
    <dbReference type="NCBI Taxonomy" id="38727"/>
    <lineage>
        <taxon>Eukaryota</taxon>
        <taxon>Viridiplantae</taxon>
        <taxon>Streptophyta</taxon>
        <taxon>Embryophyta</taxon>
        <taxon>Tracheophyta</taxon>
        <taxon>Spermatophyta</taxon>
        <taxon>Magnoliopsida</taxon>
        <taxon>Liliopsida</taxon>
        <taxon>Poales</taxon>
        <taxon>Poaceae</taxon>
        <taxon>PACMAD clade</taxon>
        <taxon>Panicoideae</taxon>
        <taxon>Panicodae</taxon>
        <taxon>Paniceae</taxon>
        <taxon>Panicinae</taxon>
        <taxon>Panicum</taxon>
        <taxon>Panicum sect. Hiantes</taxon>
    </lineage>
</organism>
<dbReference type="EMBL" id="CM029047">
    <property type="protein sequence ID" value="KAG2584022.1"/>
    <property type="molecule type" value="Genomic_DNA"/>
</dbReference>
<dbReference type="PANTHER" id="PTHR31147">
    <property type="entry name" value="ACYL TRANSFERASE 4"/>
    <property type="match status" value="1"/>
</dbReference>
<dbReference type="Pfam" id="PF02458">
    <property type="entry name" value="Transferase"/>
    <property type="match status" value="1"/>
</dbReference>
<dbReference type="AlphaFoldDB" id="A0A8T0RDF8"/>
<dbReference type="Proteomes" id="UP000823388">
    <property type="component" value="Chromosome 6K"/>
</dbReference>
<sequence>MGVVVRRSPSMVVRPSESTTAATSGGAIKLSSFDGPYAMFPITAILVFEHPIREAAETVKRALSRALVPYYPISGRIVAGLAARA</sequence>
<accession>A0A8T0RDF8</accession>
<dbReference type="PANTHER" id="PTHR31147:SF61">
    <property type="entry name" value="ACYL TRANSFERASE 15"/>
    <property type="match status" value="1"/>
</dbReference>